<dbReference type="RefSeq" id="WP_203734460.1">
    <property type="nucleotide sequence ID" value="NZ_BAAATX010000020.1"/>
</dbReference>
<protein>
    <submittedName>
        <fullName evidence="2">Uncharacterized protein</fullName>
    </submittedName>
</protein>
<evidence type="ECO:0000256" key="1">
    <source>
        <dbReference type="SAM" id="MobiDB-lite"/>
    </source>
</evidence>
<evidence type="ECO:0000313" key="2">
    <source>
        <dbReference type="EMBL" id="GIE06600.1"/>
    </source>
</evidence>
<organism evidence="2 3">
    <name type="scientific">Paractinoplanes durhamensis</name>
    <dbReference type="NCBI Taxonomy" id="113563"/>
    <lineage>
        <taxon>Bacteria</taxon>
        <taxon>Bacillati</taxon>
        <taxon>Actinomycetota</taxon>
        <taxon>Actinomycetes</taxon>
        <taxon>Micromonosporales</taxon>
        <taxon>Micromonosporaceae</taxon>
        <taxon>Paractinoplanes</taxon>
    </lineage>
</organism>
<reference evidence="2 3" key="1">
    <citation type="submission" date="2021-01" db="EMBL/GenBank/DDBJ databases">
        <title>Whole genome shotgun sequence of Actinoplanes durhamensis NBRC 14914.</title>
        <authorList>
            <person name="Komaki H."/>
            <person name="Tamura T."/>
        </authorList>
    </citation>
    <scope>NUCLEOTIDE SEQUENCE [LARGE SCALE GENOMIC DNA]</scope>
    <source>
        <strain evidence="2 3">NBRC 14914</strain>
    </source>
</reference>
<proteinExistence type="predicted"/>
<accession>A0ABQ3Z9W1</accession>
<dbReference type="EMBL" id="BOML01000065">
    <property type="protein sequence ID" value="GIE06600.1"/>
    <property type="molecule type" value="Genomic_DNA"/>
</dbReference>
<name>A0ABQ3Z9W1_9ACTN</name>
<sequence>MTVSAIDSAGTSSAESELVKYQQKLAADLAAKASAKVAETDRERVIAQDRSAVAKAQQAVQREKETTQTVSTSGFQSKLDVTV</sequence>
<gene>
    <name evidence="2" type="ORF">Adu01nite_79500</name>
</gene>
<comment type="caution">
    <text evidence="2">The sequence shown here is derived from an EMBL/GenBank/DDBJ whole genome shotgun (WGS) entry which is preliminary data.</text>
</comment>
<feature type="compositionally biased region" description="Polar residues" evidence="1">
    <location>
        <begin position="67"/>
        <end position="76"/>
    </location>
</feature>
<feature type="region of interest" description="Disordered" evidence="1">
    <location>
        <begin position="58"/>
        <end position="83"/>
    </location>
</feature>
<dbReference type="Proteomes" id="UP000637628">
    <property type="component" value="Unassembled WGS sequence"/>
</dbReference>
<evidence type="ECO:0000313" key="3">
    <source>
        <dbReference type="Proteomes" id="UP000637628"/>
    </source>
</evidence>
<keyword evidence="3" id="KW-1185">Reference proteome</keyword>